<dbReference type="Pfam" id="PF00072">
    <property type="entry name" value="Response_reg"/>
    <property type="match status" value="1"/>
</dbReference>
<evidence type="ECO:0000313" key="6">
    <source>
        <dbReference type="EMBL" id="OGW98884.1"/>
    </source>
</evidence>
<name>A0A1G1L170_9BACT</name>
<dbReference type="InterPro" id="IPR000160">
    <property type="entry name" value="GGDEF_dom"/>
</dbReference>
<dbReference type="InterPro" id="IPR001789">
    <property type="entry name" value="Sig_transdc_resp-reg_receiver"/>
</dbReference>
<dbReference type="Pfam" id="PF00990">
    <property type="entry name" value="GGDEF"/>
    <property type="match status" value="1"/>
</dbReference>
<dbReference type="CDD" id="cd01949">
    <property type="entry name" value="GGDEF"/>
    <property type="match status" value="1"/>
</dbReference>
<dbReference type="InterPro" id="IPR029787">
    <property type="entry name" value="Nucleotide_cyclase"/>
</dbReference>
<dbReference type="GO" id="GO:0000160">
    <property type="term" value="P:phosphorelay signal transduction system"/>
    <property type="evidence" value="ECO:0007669"/>
    <property type="project" value="InterPro"/>
</dbReference>
<dbReference type="PROSITE" id="PS50110">
    <property type="entry name" value="RESPONSE_REGULATORY"/>
    <property type="match status" value="1"/>
</dbReference>
<feature type="domain" description="Response regulatory" evidence="3">
    <location>
        <begin position="19"/>
        <end position="136"/>
    </location>
</feature>
<dbReference type="NCBIfam" id="TIGR00254">
    <property type="entry name" value="GGDEF"/>
    <property type="match status" value="1"/>
</dbReference>
<dbReference type="Gene3D" id="3.40.50.2300">
    <property type="match status" value="1"/>
</dbReference>
<dbReference type="Gene3D" id="3.30.70.270">
    <property type="match status" value="1"/>
</dbReference>
<accession>A0A1G1L170</accession>
<dbReference type="SUPFAM" id="SSF52172">
    <property type="entry name" value="CheY-like"/>
    <property type="match status" value="1"/>
</dbReference>
<feature type="domain" description="GGDEF" evidence="5">
    <location>
        <begin position="194"/>
        <end position="328"/>
    </location>
</feature>
<dbReference type="SMART" id="SM00267">
    <property type="entry name" value="GGDEF"/>
    <property type="match status" value="1"/>
</dbReference>
<dbReference type="InterPro" id="IPR011006">
    <property type="entry name" value="CheY-like_superfamily"/>
</dbReference>
<dbReference type="SMART" id="SM00448">
    <property type="entry name" value="REC"/>
    <property type="match status" value="1"/>
</dbReference>
<dbReference type="GO" id="GO:0071111">
    <property type="term" value="F:cyclic-guanylate-specific phosphodiesterase activity"/>
    <property type="evidence" value="ECO:0007669"/>
    <property type="project" value="InterPro"/>
</dbReference>
<dbReference type="Pfam" id="PF00563">
    <property type="entry name" value="EAL"/>
    <property type="match status" value="1"/>
</dbReference>
<dbReference type="AlphaFoldDB" id="A0A1G1L170"/>
<dbReference type="PANTHER" id="PTHR33121">
    <property type="entry name" value="CYCLIC DI-GMP PHOSPHODIESTERASE PDEF"/>
    <property type="match status" value="1"/>
</dbReference>
<keyword evidence="1" id="KW-0597">Phosphoprotein</keyword>
<dbReference type="SUPFAM" id="SSF55073">
    <property type="entry name" value="Nucleotide cyclase"/>
    <property type="match status" value="1"/>
</dbReference>
<evidence type="ECO:0008006" key="8">
    <source>
        <dbReference type="Google" id="ProtNLM"/>
    </source>
</evidence>
<dbReference type="PROSITE" id="PS50887">
    <property type="entry name" value="GGDEF"/>
    <property type="match status" value="1"/>
</dbReference>
<reference evidence="6 7" key="1">
    <citation type="journal article" date="2016" name="Nat. Commun.">
        <title>Thousands of microbial genomes shed light on interconnected biogeochemical processes in an aquifer system.</title>
        <authorList>
            <person name="Anantharaman K."/>
            <person name="Brown C.T."/>
            <person name="Hug L.A."/>
            <person name="Sharon I."/>
            <person name="Castelle C.J."/>
            <person name="Probst A.J."/>
            <person name="Thomas B.C."/>
            <person name="Singh A."/>
            <person name="Wilkins M.J."/>
            <person name="Karaoz U."/>
            <person name="Brodie E.L."/>
            <person name="Williams K.H."/>
            <person name="Hubbard S.S."/>
            <person name="Banfield J.F."/>
        </authorList>
    </citation>
    <scope>NUCLEOTIDE SEQUENCE [LARGE SCALE GENOMIC DNA]</scope>
</reference>
<dbReference type="InterPro" id="IPR035919">
    <property type="entry name" value="EAL_sf"/>
</dbReference>
<dbReference type="InterPro" id="IPR001633">
    <property type="entry name" value="EAL_dom"/>
</dbReference>
<evidence type="ECO:0000313" key="7">
    <source>
        <dbReference type="Proteomes" id="UP000178187"/>
    </source>
</evidence>
<evidence type="ECO:0000259" key="5">
    <source>
        <dbReference type="PROSITE" id="PS50887"/>
    </source>
</evidence>
<feature type="domain" description="EAL" evidence="4">
    <location>
        <begin position="336"/>
        <end position="570"/>
    </location>
</feature>
<dbReference type="SMART" id="SM00052">
    <property type="entry name" value="EAL"/>
    <property type="match status" value="1"/>
</dbReference>
<dbReference type="PANTHER" id="PTHR33121:SF70">
    <property type="entry name" value="SIGNALING PROTEIN YKOW"/>
    <property type="match status" value="1"/>
</dbReference>
<gene>
    <name evidence="6" type="ORF">A3G33_02365</name>
</gene>
<protein>
    <recommendedName>
        <fullName evidence="8">Diguanylate cyclase</fullName>
    </recommendedName>
</protein>
<dbReference type="InterPro" id="IPR050706">
    <property type="entry name" value="Cyclic-di-GMP_PDE-like"/>
</dbReference>
<feature type="modified residue" description="4-aspartylphosphate" evidence="1">
    <location>
        <position position="71"/>
    </location>
</feature>
<dbReference type="CDD" id="cd00156">
    <property type="entry name" value="REC"/>
    <property type="match status" value="1"/>
</dbReference>
<proteinExistence type="predicted"/>
<dbReference type="InterPro" id="IPR043128">
    <property type="entry name" value="Rev_trsase/Diguanyl_cyclase"/>
</dbReference>
<sequence>MANLYEEDLKHRGGDTVIKLATIDDNLRDVDYLKHILAQSANPSFRIDSYPRLQDGMDALSSEKVDVLLLDLSLPDSKGLKTFIKIHSYAPEIPIVILSGMDDDTIALEAVRNGAQDYLVKGQFDRKLLVRTILYAIERCRLNKKLESVTNELRSTNERLKSLSLIDTLTGALNRRGIQIALSREIQWALRDLTKLLAIVVNLDDFRKINETLGHVVGDVVLKETVRKIKACLRSTDYISRIGGDDFLILLPKTSQEEGTMIAERLRLLISDAPIELTSGRELKVTASIGVVTANPEAPSVDELLEHARSILSASKKTGKNKVTAHHGDHEGNPGTSSGFSDIYDVLKNGRHFRAVKQPIFDLSNDKLIGYEFLSRTTIPGFENPEVFFRACLEANILTLVDHRCLKVCIEASHSLPADLHRHLNLFPSTMIDIPVEHLLSAFPKDMNGNTYCIEISEQQIIGSPSYLLQAVDALRREGILIAIDDVGFGRTCLESLVMLEPNIIKIDKNCINGIADNIIQAKQLKRILDIGKVLEAEVVAEGIERPEDLKVLKKMDVRYGQGYLLGRPG</sequence>
<organism evidence="6 7">
    <name type="scientific">Candidatus Danuiimicrobium aquiferis</name>
    <dbReference type="NCBI Taxonomy" id="1801832"/>
    <lineage>
        <taxon>Bacteria</taxon>
        <taxon>Pseudomonadati</taxon>
        <taxon>Candidatus Omnitrophota</taxon>
        <taxon>Candidatus Danuiimicrobium</taxon>
    </lineage>
</organism>
<dbReference type="PROSITE" id="PS50883">
    <property type="entry name" value="EAL"/>
    <property type="match status" value="1"/>
</dbReference>
<feature type="region of interest" description="Disordered" evidence="2">
    <location>
        <begin position="316"/>
        <end position="337"/>
    </location>
</feature>
<dbReference type="SUPFAM" id="SSF141868">
    <property type="entry name" value="EAL domain-like"/>
    <property type="match status" value="1"/>
</dbReference>
<dbReference type="Proteomes" id="UP000178187">
    <property type="component" value="Unassembled WGS sequence"/>
</dbReference>
<evidence type="ECO:0000256" key="1">
    <source>
        <dbReference type="PROSITE-ProRule" id="PRU00169"/>
    </source>
</evidence>
<comment type="caution">
    <text evidence="6">The sequence shown here is derived from an EMBL/GenBank/DDBJ whole genome shotgun (WGS) entry which is preliminary data.</text>
</comment>
<evidence type="ECO:0000259" key="4">
    <source>
        <dbReference type="PROSITE" id="PS50883"/>
    </source>
</evidence>
<dbReference type="EMBL" id="MHFR01000022">
    <property type="protein sequence ID" value="OGW98884.1"/>
    <property type="molecule type" value="Genomic_DNA"/>
</dbReference>
<evidence type="ECO:0000256" key="2">
    <source>
        <dbReference type="SAM" id="MobiDB-lite"/>
    </source>
</evidence>
<evidence type="ECO:0000259" key="3">
    <source>
        <dbReference type="PROSITE" id="PS50110"/>
    </source>
</evidence>
<dbReference type="CDD" id="cd01948">
    <property type="entry name" value="EAL"/>
    <property type="match status" value="1"/>
</dbReference>
<dbReference type="Gene3D" id="3.20.20.450">
    <property type="entry name" value="EAL domain"/>
    <property type="match status" value="1"/>
</dbReference>